<dbReference type="AlphaFoldDB" id="A0A9N7UAG8"/>
<name>A0A9N7UAG8_PLEPL</name>
<protein>
    <submittedName>
        <fullName evidence="1">Uncharacterized protein</fullName>
    </submittedName>
</protein>
<comment type="caution">
    <text evidence="1">The sequence shown here is derived from an EMBL/GenBank/DDBJ whole genome shotgun (WGS) entry which is preliminary data.</text>
</comment>
<dbReference type="EMBL" id="CADEAL010000928">
    <property type="protein sequence ID" value="CAB1426942.1"/>
    <property type="molecule type" value="Genomic_DNA"/>
</dbReference>
<sequence length="133" mass="14874">MAVQEDQNKETLQWLEMRSHLLESLNNTKQALKEKKKGREITQSSLVGSGNATTFEVGKFGLESLRWGEIMPGSKVTGPIRLSGRALYDDGQMINVRFLARYACVKRKKIYSTPKRSLHALGSLRSAALQPPV</sequence>
<dbReference type="Proteomes" id="UP001153269">
    <property type="component" value="Unassembled WGS sequence"/>
</dbReference>
<evidence type="ECO:0000313" key="2">
    <source>
        <dbReference type="Proteomes" id="UP001153269"/>
    </source>
</evidence>
<gene>
    <name evidence="1" type="ORF">PLEPLA_LOCUS14880</name>
</gene>
<keyword evidence="2" id="KW-1185">Reference proteome</keyword>
<organism evidence="1 2">
    <name type="scientific">Pleuronectes platessa</name>
    <name type="common">European plaice</name>
    <dbReference type="NCBI Taxonomy" id="8262"/>
    <lineage>
        <taxon>Eukaryota</taxon>
        <taxon>Metazoa</taxon>
        <taxon>Chordata</taxon>
        <taxon>Craniata</taxon>
        <taxon>Vertebrata</taxon>
        <taxon>Euteleostomi</taxon>
        <taxon>Actinopterygii</taxon>
        <taxon>Neopterygii</taxon>
        <taxon>Teleostei</taxon>
        <taxon>Neoteleostei</taxon>
        <taxon>Acanthomorphata</taxon>
        <taxon>Carangaria</taxon>
        <taxon>Pleuronectiformes</taxon>
        <taxon>Pleuronectoidei</taxon>
        <taxon>Pleuronectidae</taxon>
        <taxon>Pleuronectes</taxon>
    </lineage>
</organism>
<proteinExistence type="predicted"/>
<evidence type="ECO:0000313" key="1">
    <source>
        <dbReference type="EMBL" id="CAB1426942.1"/>
    </source>
</evidence>
<reference evidence="1" key="1">
    <citation type="submission" date="2020-03" db="EMBL/GenBank/DDBJ databases">
        <authorList>
            <person name="Weist P."/>
        </authorList>
    </citation>
    <scope>NUCLEOTIDE SEQUENCE</scope>
</reference>
<accession>A0A9N7UAG8</accession>